<dbReference type="InterPro" id="IPR008942">
    <property type="entry name" value="ENTH_VHS"/>
</dbReference>
<feature type="compositionally biased region" description="Basic and acidic residues" evidence="3">
    <location>
        <begin position="495"/>
        <end position="516"/>
    </location>
</feature>
<dbReference type="Gene3D" id="3.30.70.330">
    <property type="match status" value="1"/>
</dbReference>
<feature type="region of interest" description="Disordered" evidence="3">
    <location>
        <begin position="895"/>
        <end position="938"/>
    </location>
</feature>
<dbReference type="PROSITE" id="PS51391">
    <property type="entry name" value="CID"/>
    <property type="match status" value="1"/>
</dbReference>
<dbReference type="PANTHER" id="PTHR23140:SF4">
    <property type="entry name" value="PROTEIN CBR-NRD-1"/>
    <property type="match status" value="1"/>
</dbReference>
<evidence type="ECO:0000259" key="4">
    <source>
        <dbReference type="PROSITE" id="PS50102"/>
    </source>
</evidence>
<dbReference type="CDD" id="cd16983">
    <property type="entry name" value="CID_SCAF8_like"/>
    <property type="match status" value="1"/>
</dbReference>
<dbReference type="InterPro" id="IPR000504">
    <property type="entry name" value="RRM_dom"/>
</dbReference>
<feature type="compositionally biased region" description="Low complexity" evidence="3">
    <location>
        <begin position="898"/>
        <end position="907"/>
    </location>
</feature>
<feature type="compositionally biased region" description="Polar residues" evidence="3">
    <location>
        <begin position="925"/>
        <end position="938"/>
    </location>
</feature>
<dbReference type="GO" id="GO:0005634">
    <property type="term" value="C:nucleus"/>
    <property type="evidence" value="ECO:0007669"/>
    <property type="project" value="TreeGrafter"/>
</dbReference>
<keyword evidence="1 2" id="KW-0694">RNA-binding</keyword>
<feature type="domain" description="CID" evidence="5">
    <location>
        <begin position="22"/>
        <end position="162"/>
    </location>
</feature>
<feature type="compositionally biased region" description="Polar residues" evidence="3">
    <location>
        <begin position="1275"/>
        <end position="1287"/>
    </location>
</feature>
<sequence length="1300" mass="143737">MDCGNLIYNTALDIAKEVPKPLRMENVIAFNNELSGLYDTKPPISKAKMAGITKAAMRAIKFYKHVVQSVEKFILKCKPEYKVPGLYVIDSIVRQSRHQFGAEKDVFAPRFARNIKETFANLFRCASEDKSRIIRVLNLWQKNNVFAPDVIQPIFDLADPNHPIYSIQSGNAVGVSGAVSLSVTSGNPINSVGLNDVPCTTSNGLNISGAGVSGSGTSMDMITGGSSHTAVPVLLEDKLNSGALTDLSSVSHDSSKSHNLNNFRHVDHSKSKRSANSSGSGIAHLLPSQSTSCAKLREHTKLALDLIPGGTTKVHHTQTYTKYHRSLQDDYENTQQIDDSISEGLESPKTSSNLLDNNNLKQLLNDPNVLRQLQTLQNFQKFKQEDKQHNLRLHEEAFEKHLHSVLKNSGPGPSSQEVNDFNKEVEFVSEEQKIEVINLDGNDSRSPTPERDRYKRRRSRSRSRSHERLSRRRRSRTRSRSRSRSPRLNRRRSSRDRDRSNRDRDRDREHERERRKKGLPDIRKEHLSVEVFFFLVCSTTLWVGHLSKLVYQEELSDTFGEYGDIISIDQIVPRGCAFIVMNRRQDAYKAMQSLKNHKLQGRAISISWAAGKGVKSKEWKDFWDLELGVTFIPWNKLNDSTDFDSLEEGGMFDEDSMPSWMKDKINKIKNLKEKAMETTIVPSSLGSSSAGIAPGTGQPMIFNIDTTQPPPLPPSAQSGGGPPPMLPMVPSQFSIAPPMGGPPRMLGPPISMPISGLHMSPNIVQPHAAMMMMPSFGHIQGQVGPNGPPGMGPPHISPMGTTNSSTVAHAQFPLPPGGQSVSALPTNIASISDDHMDIEMEDADGVTAVSQANVDNSLNFSQPPPSFTAPSNAVDESNVALAVSSGSELFNRERIRTGNSGNSSRWGGRSGPEDNNEGRWRESEAGSTTFQSQGGRVSNMSGVSMERVDFINDFDSRMGGSRGGTSYNGGEFHPTIPHRFNQPTNLMQMRIPPPNSFNPRAPGGPPMFMRGQSAAGRCAGFYNRNNSFDRDGSSFGGRSSLRGRGGGANRARHSWDDEEVDDVGGFKRRGPGTNRFRERDGADDRFCIRENRGGRRGSIISRDRKDNDREWECDNRVRGPVGNRNSREDTIRPAYDALNKTSNPAISDTEDDWDRELQEYDSHSGKTEKLQEFEAKNEQAEIVKDNKEVGENKSVEETVLNPQMENENAFKAGAQVMPKIPSMENLASNIEMKTMTVFASDISTLEATKKPDILSAVDQTSQSLAEAVILTHKNNSSNAIQQPQDTIDGSIEEAKNATEA</sequence>
<feature type="region of interest" description="Disordered" evidence="3">
    <location>
        <begin position="436"/>
        <end position="516"/>
    </location>
</feature>
<dbReference type="PANTHER" id="PTHR23140">
    <property type="entry name" value="RNA PROCESSING PROTEIN LD23810P"/>
    <property type="match status" value="1"/>
</dbReference>
<evidence type="ECO:0008006" key="8">
    <source>
        <dbReference type="Google" id="ProtNLM"/>
    </source>
</evidence>
<reference evidence="6" key="1">
    <citation type="submission" date="2020-05" db="UniProtKB">
        <authorList>
            <consortium name="EnsemblMetazoa"/>
        </authorList>
    </citation>
    <scope>IDENTIFICATION</scope>
    <source>
        <strain evidence="6">TTRI</strain>
    </source>
</reference>
<dbReference type="SMART" id="SM00360">
    <property type="entry name" value="RRM"/>
    <property type="match status" value="1"/>
</dbReference>
<dbReference type="GO" id="GO:0003723">
    <property type="term" value="F:RNA binding"/>
    <property type="evidence" value="ECO:0007669"/>
    <property type="project" value="UniProtKB-UniRule"/>
</dbReference>
<evidence type="ECO:0000259" key="5">
    <source>
        <dbReference type="PROSITE" id="PS51391"/>
    </source>
</evidence>
<dbReference type="CDD" id="cd12227">
    <property type="entry name" value="RRM_SCAF4_SCAF8"/>
    <property type="match status" value="1"/>
</dbReference>
<protein>
    <recommendedName>
        <fullName evidence="8">RRM domain-containing protein</fullName>
    </recommendedName>
</protein>
<dbReference type="EnsemblMetazoa" id="GAUT009445-RA">
    <property type="protein sequence ID" value="GAUT009445-PA"/>
    <property type="gene ID" value="GAUT009445"/>
</dbReference>
<dbReference type="InterPro" id="IPR006569">
    <property type="entry name" value="CID_dom"/>
</dbReference>
<evidence type="ECO:0000256" key="3">
    <source>
        <dbReference type="SAM" id="MobiDB-lite"/>
    </source>
</evidence>
<evidence type="ECO:0000313" key="6">
    <source>
        <dbReference type="EnsemblMetazoa" id="GAUT009445-PA"/>
    </source>
</evidence>
<dbReference type="InterPro" id="IPR035979">
    <property type="entry name" value="RBD_domain_sf"/>
</dbReference>
<dbReference type="Proteomes" id="UP000078200">
    <property type="component" value="Unassembled WGS sequence"/>
</dbReference>
<feature type="region of interest" description="Disordered" evidence="3">
    <location>
        <begin position="1029"/>
        <end position="1053"/>
    </location>
</feature>
<dbReference type="PROSITE" id="PS50102">
    <property type="entry name" value="RRM"/>
    <property type="match status" value="1"/>
</dbReference>
<dbReference type="SMART" id="SM00582">
    <property type="entry name" value="RPR"/>
    <property type="match status" value="1"/>
</dbReference>
<evidence type="ECO:0000313" key="7">
    <source>
        <dbReference type="Proteomes" id="UP000078200"/>
    </source>
</evidence>
<dbReference type="SUPFAM" id="SSF54928">
    <property type="entry name" value="RNA-binding domain, RBD"/>
    <property type="match status" value="1"/>
</dbReference>
<name>A0A1A9UMK6_GLOAU</name>
<dbReference type="VEuPathDB" id="VectorBase:GAUT009445"/>
<dbReference type="Pfam" id="PF04818">
    <property type="entry name" value="CID"/>
    <property type="match status" value="1"/>
</dbReference>
<feature type="domain" description="RRM" evidence="4">
    <location>
        <begin position="539"/>
        <end position="611"/>
    </location>
</feature>
<feature type="compositionally biased region" description="Basic residues" evidence="3">
    <location>
        <begin position="454"/>
        <end position="494"/>
    </location>
</feature>
<keyword evidence="7" id="KW-1185">Reference proteome</keyword>
<evidence type="ECO:0000256" key="2">
    <source>
        <dbReference type="PROSITE-ProRule" id="PRU00176"/>
    </source>
</evidence>
<organism evidence="6 7">
    <name type="scientific">Glossina austeni</name>
    <name type="common">Savannah tsetse fly</name>
    <dbReference type="NCBI Taxonomy" id="7395"/>
    <lineage>
        <taxon>Eukaryota</taxon>
        <taxon>Metazoa</taxon>
        <taxon>Ecdysozoa</taxon>
        <taxon>Arthropoda</taxon>
        <taxon>Hexapoda</taxon>
        <taxon>Insecta</taxon>
        <taxon>Pterygota</taxon>
        <taxon>Neoptera</taxon>
        <taxon>Endopterygota</taxon>
        <taxon>Diptera</taxon>
        <taxon>Brachycera</taxon>
        <taxon>Muscomorpha</taxon>
        <taxon>Hippoboscoidea</taxon>
        <taxon>Glossinidae</taxon>
        <taxon>Glossina</taxon>
    </lineage>
</organism>
<feature type="region of interest" description="Disordered" evidence="3">
    <location>
        <begin position="248"/>
        <end position="283"/>
    </location>
</feature>
<evidence type="ECO:0000256" key="1">
    <source>
        <dbReference type="ARBA" id="ARBA00022884"/>
    </source>
</evidence>
<dbReference type="FunFam" id="3.30.70.330:FF:000576">
    <property type="entry name" value="Uncharacterized protein, isoform B"/>
    <property type="match status" value="1"/>
</dbReference>
<accession>A0A1A9UMK6</accession>
<dbReference type="SUPFAM" id="SSF48464">
    <property type="entry name" value="ENTH/VHS domain"/>
    <property type="match status" value="1"/>
</dbReference>
<dbReference type="InterPro" id="IPR051485">
    <property type="entry name" value="SR-CTD_assoc_factor"/>
</dbReference>
<dbReference type="Gene3D" id="1.25.40.90">
    <property type="match status" value="1"/>
</dbReference>
<dbReference type="Pfam" id="PF00076">
    <property type="entry name" value="RRM_1"/>
    <property type="match status" value="1"/>
</dbReference>
<dbReference type="FunFam" id="1.25.40.90:FF:000004">
    <property type="entry name" value="splicing factor, arginine/serine-rich 15"/>
    <property type="match status" value="1"/>
</dbReference>
<proteinExistence type="predicted"/>
<dbReference type="InterPro" id="IPR012677">
    <property type="entry name" value="Nucleotide-bd_a/b_plait_sf"/>
</dbReference>
<dbReference type="STRING" id="7395.A0A1A9UMK6"/>
<feature type="region of interest" description="Disordered" evidence="3">
    <location>
        <begin position="1275"/>
        <end position="1300"/>
    </location>
</feature>